<reference evidence="5" key="1">
    <citation type="submission" date="2021-01" db="EMBL/GenBank/DDBJ databases">
        <title>Whole genome shotgun sequence of Actinocatenispora rupis NBRC 107355.</title>
        <authorList>
            <person name="Komaki H."/>
            <person name="Tamura T."/>
        </authorList>
    </citation>
    <scope>NUCLEOTIDE SEQUENCE</scope>
    <source>
        <strain evidence="5">NBRC 107355</strain>
    </source>
</reference>
<dbReference type="SUPFAM" id="SSF51735">
    <property type="entry name" value="NAD(P)-binding Rossmann-fold domains"/>
    <property type="match status" value="1"/>
</dbReference>
<evidence type="ECO:0000313" key="6">
    <source>
        <dbReference type="Proteomes" id="UP000612808"/>
    </source>
</evidence>
<dbReference type="Proteomes" id="UP000612808">
    <property type="component" value="Unassembled WGS sequence"/>
</dbReference>
<sequence>MDSLQIGALGAARITPQALIRPARSVPEAAVVAVAARDRARADAFATRHGVPVVHADYAALVDDPALDAVYVPLPNSLHAEWTVRAIEAGKHVLCEKPFTANAEEAQRVADAAAASDRVVMEAFHYRYHPVVDRALDLLAAGTIGTVRRVEARMCFPLPRRGDIRFRADLAGGATMDAGCYALHCLRTLGPGEPTVVAARARLRASDVDRAMTALLRYPNGATGRMTCSLWSSDVLGVSCVVHGDAGRLRITNYVAPQYWHRLSVRTATRRWHERVAGEASYTHQLRAFTTAALHGGPVLTPASDAVRTMRLIDDVYRHAGLHPR</sequence>
<dbReference type="GO" id="GO:0000166">
    <property type="term" value="F:nucleotide binding"/>
    <property type="evidence" value="ECO:0007669"/>
    <property type="project" value="InterPro"/>
</dbReference>
<dbReference type="Pfam" id="PF01408">
    <property type="entry name" value="GFO_IDH_MocA"/>
    <property type="match status" value="1"/>
</dbReference>
<dbReference type="Pfam" id="PF22725">
    <property type="entry name" value="GFO_IDH_MocA_C3"/>
    <property type="match status" value="1"/>
</dbReference>
<accession>A0A8J3NBK6</accession>
<gene>
    <name evidence="5" type="ORF">Aru02nite_16510</name>
</gene>
<dbReference type="AlphaFoldDB" id="A0A8J3NBK6"/>
<keyword evidence="6" id="KW-1185">Reference proteome</keyword>
<proteinExistence type="inferred from homology"/>
<keyword evidence="2" id="KW-0560">Oxidoreductase</keyword>
<dbReference type="RefSeq" id="WP_203656251.1">
    <property type="nucleotide sequence ID" value="NZ_BAAAZM010000041.1"/>
</dbReference>
<evidence type="ECO:0000259" key="4">
    <source>
        <dbReference type="Pfam" id="PF22725"/>
    </source>
</evidence>
<feature type="domain" description="GFO/IDH/MocA-like oxidoreductase" evidence="4">
    <location>
        <begin position="134"/>
        <end position="250"/>
    </location>
</feature>
<dbReference type="GO" id="GO:0016491">
    <property type="term" value="F:oxidoreductase activity"/>
    <property type="evidence" value="ECO:0007669"/>
    <property type="project" value="UniProtKB-KW"/>
</dbReference>
<evidence type="ECO:0000256" key="2">
    <source>
        <dbReference type="ARBA" id="ARBA00023002"/>
    </source>
</evidence>
<dbReference type="Gene3D" id="3.30.360.10">
    <property type="entry name" value="Dihydrodipicolinate Reductase, domain 2"/>
    <property type="match status" value="1"/>
</dbReference>
<dbReference type="InterPro" id="IPR055170">
    <property type="entry name" value="GFO_IDH_MocA-like_dom"/>
</dbReference>
<dbReference type="SUPFAM" id="SSF55347">
    <property type="entry name" value="Glyceraldehyde-3-phosphate dehydrogenase-like, C-terminal domain"/>
    <property type="match status" value="1"/>
</dbReference>
<dbReference type="InterPro" id="IPR036291">
    <property type="entry name" value="NAD(P)-bd_dom_sf"/>
</dbReference>
<evidence type="ECO:0000259" key="3">
    <source>
        <dbReference type="Pfam" id="PF01408"/>
    </source>
</evidence>
<dbReference type="PANTHER" id="PTHR22604:SF105">
    <property type="entry name" value="TRANS-1,2-DIHYDROBENZENE-1,2-DIOL DEHYDROGENASE"/>
    <property type="match status" value="1"/>
</dbReference>
<name>A0A8J3NBK6_9ACTN</name>
<dbReference type="InterPro" id="IPR000683">
    <property type="entry name" value="Gfo/Idh/MocA-like_OxRdtase_N"/>
</dbReference>
<feature type="domain" description="Gfo/Idh/MocA-like oxidoreductase N-terminal" evidence="3">
    <location>
        <begin position="6"/>
        <end position="123"/>
    </location>
</feature>
<comment type="caution">
    <text evidence="5">The sequence shown here is derived from an EMBL/GenBank/DDBJ whole genome shotgun (WGS) entry which is preliminary data.</text>
</comment>
<dbReference type="EMBL" id="BOMB01000009">
    <property type="protein sequence ID" value="GID10762.1"/>
    <property type="molecule type" value="Genomic_DNA"/>
</dbReference>
<organism evidence="5 6">
    <name type="scientific">Actinocatenispora rupis</name>
    <dbReference type="NCBI Taxonomy" id="519421"/>
    <lineage>
        <taxon>Bacteria</taxon>
        <taxon>Bacillati</taxon>
        <taxon>Actinomycetota</taxon>
        <taxon>Actinomycetes</taxon>
        <taxon>Micromonosporales</taxon>
        <taxon>Micromonosporaceae</taxon>
        <taxon>Actinocatenispora</taxon>
    </lineage>
</organism>
<dbReference type="InterPro" id="IPR050984">
    <property type="entry name" value="Gfo/Idh/MocA_domain"/>
</dbReference>
<protein>
    <submittedName>
        <fullName evidence="5">Oxidoreductase</fullName>
    </submittedName>
</protein>
<dbReference type="Gene3D" id="3.40.50.720">
    <property type="entry name" value="NAD(P)-binding Rossmann-like Domain"/>
    <property type="match status" value="1"/>
</dbReference>
<comment type="similarity">
    <text evidence="1">Belongs to the Gfo/Idh/MocA family.</text>
</comment>
<dbReference type="PANTHER" id="PTHR22604">
    <property type="entry name" value="OXIDOREDUCTASES"/>
    <property type="match status" value="1"/>
</dbReference>
<evidence type="ECO:0000256" key="1">
    <source>
        <dbReference type="ARBA" id="ARBA00010928"/>
    </source>
</evidence>
<evidence type="ECO:0000313" key="5">
    <source>
        <dbReference type="EMBL" id="GID10762.1"/>
    </source>
</evidence>